<feature type="transmembrane region" description="Helical" evidence="10">
    <location>
        <begin position="750"/>
        <end position="773"/>
    </location>
</feature>
<dbReference type="InterPro" id="IPR011047">
    <property type="entry name" value="Quinoprotein_ADH-like_sf"/>
</dbReference>
<dbReference type="PROSITE" id="PS00041">
    <property type="entry name" value="HTH_ARAC_FAMILY_1"/>
    <property type="match status" value="1"/>
</dbReference>
<feature type="modified residue" description="4-aspartylphosphate" evidence="9">
    <location>
        <position position="1118"/>
    </location>
</feature>
<dbReference type="CDD" id="cd00082">
    <property type="entry name" value="HisKA"/>
    <property type="match status" value="1"/>
</dbReference>
<dbReference type="PANTHER" id="PTHR43547:SF2">
    <property type="entry name" value="HYBRID SIGNAL TRANSDUCTION HISTIDINE KINASE C"/>
    <property type="match status" value="1"/>
</dbReference>
<dbReference type="InterPro" id="IPR011123">
    <property type="entry name" value="Y_Y_Y"/>
</dbReference>
<feature type="signal peptide" evidence="11">
    <location>
        <begin position="1"/>
        <end position="23"/>
    </location>
</feature>
<dbReference type="SUPFAM" id="SSF63829">
    <property type="entry name" value="Calcium-dependent phosphotriesterase"/>
    <property type="match status" value="1"/>
</dbReference>
<dbReference type="SMART" id="SM00387">
    <property type="entry name" value="HATPase_c"/>
    <property type="match status" value="1"/>
</dbReference>
<dbReference type="Proteomes" id="UP000294830">
    <property type="component" value="Unassembled WGS sequence"/>
</dbReference>
<evidence type="ECO:0000259" key="14">
    <source>
        <dbReference type="PROSITE" id="PS50110"/>
    </source>
</evidence>
<organism evidence="15 16">
    <name type="scientific">Acetobacteroides hydrogenigenes</name>
    <dbReference type="NCBI Taxonomy" id="979970"/>
    <lineage>
        <taxon>Bacteria</taxon>
        <taxon>Pseudomonadati</taxon>
        <taxon>Bacteroidota</taxon>
        <taxon>Bacteroidia</taxon>
        <taxon>Bacteroidales</taxon>
        <taxon>Rikenellaceae</taxon>
        <taxon>Acetobacteroides</taxon>
    </lineage>
</organism>
<comment type="catalytic activity">
    <reaction evidence="1">
        <text>ATP + protein L-histidine = ADP + protein N-phospho-L-histidine.</text>
        <dbReference type="EC" id="2.7.13.3"/>
    </reaction>
</comment>
<dbReference type="Pfam" id="PF02518">
    <property type="entry name" value="HATPase_c"/>
    <property type="match status" value="1"/>
</dbReference>
<keyword evidence="6" id="KW-0805">Transcription regulation</keyword>
<feature type="domain" description="HTH araC/xylS-type" evidence="12">
    <location>
        <begin position="1216"/>
        <end position="1315"/>
    </location>
</feature>
<evidence type="ECO:0000313" key="16">
    <source>
        <dbReference type="Proteomes" id="UP000294830"/>
    </source>
</evidence>
<dbReference type="InterPro" id="IPR005467">
    <property type="entry name" value="His_kinase_dom"/>
</dbReference>
<proteinExistence type="predicted"/>
<dbReference type="Pfam" id="PF00072">
    <property type="entry name" value="Response_reg"/>
    <property type="match status" value="1"/>
</dbReference>
<dbReference type="SMART" id="SM00448">
    <property type="entry name" value="REC"/>
    <property type="match status" value="1"/>
</dbReference>
<dbReference type="EC" id="2.7.13.3" evidence="2"/>
<dbReference type="GO" id="GO:0043565">
    <property type="term" value="F:sequence-specific DNA binding"/>
    <property type="evidence" value="ECO:0007669"/>
    <property type="project" value="InterPro"/>
</dbReference>
<protein>
    <recommendedName>
        <fullName evidence="2">histidine kinase</fullName>
        <ecNumber evidence="2">2.7.13.3</ecNumber>
    </recommendedName>
</protein>
<dbReference type="Gene3D" id="1.10.10.60">
    <property type="entry name" value="Homeodomain-like"/>
    <property type="match status" value="1"/>
</dbReference>
<dbReference type="PROSITE" id="PS50110">
    <property type="entry name" value="RESPONSE_REGULATORY"/>
    <property type="match status" value="1"/>
</dbReference>
<dbReference type="Gene3D" id="2.60.40.10">
    <property type="entry name" value="Immunoglobulins"/>
    <property type="match status" value="1"/>
</dbReference>
<dbReference type="RefSeq" id="WP_131837810.1">
    <property type="nucleotide sequence ID" value="NZ_SLWB01000001.1"/>
</dbReference>
<dbReference type="PRINTS" id="PR00344">
    <property type="entry name" value="BCTRLSENSOR"/>
</dbReference>
<name>A0A4R2EV60_9BACT</name>
<evidence type="ECO:0000256" key="1">
    <source>
        <dbReference type="ARBA" id="ARBA00000085"/>
    </source>
</evidence>
<dbReference type="InterPro" id="IPR018062">
    <property type="entry name" value="HTH_AraC-typ_CS"/>
</dbReference>
<feature type="domain" description="Response regulatory" evidence="14">
    <location>
        <begin position="1070"/>
        <end position="1185"/>
    </location>
</feature>
<evidence type="ECO:0000256" key="5">
    <source>
        <dbReference type="ARBA" id="ARBA00022777"/>
    </source>
</evidence>
<evidence type="ECO:0000256" key="3">
    <source>
        <dbReference type="ARBA" id="ARBA00022553"/>
    </source>
</evidence>
<dbReference type="SUPFAM" id="SSF47384">
    <property type="entry name" value="Homodimeric domain of signal transducing histidine kinase"/>
    <property type="match status" value="1"/>
</dbReference>
<evidence type="ECO:0000256" key="10">
    <source>
        <dbReference type="SAM" id="Phobius"/>
    </source>
</evidence>
<dbReference type="Pfam" id="PF07495">
    <property type="entry name" value="Y_Y_Y"/>
    <property type="match status" value="1"/>
</dbReference>
<keyword evidence="7" id="KW-0238">DNA-binding</keyword>
<evidence type="ECO:0000259" key="12">
    <source>
        <dbReference type="PROSITE" id="PS01124"/>
    </source>
</evidence>
<dbReference type="Gene3D" id="1.10.287.130">
    <property type="match status" value="1"/>
</dbReference>
<keyword evidence="10" id="KW-0472">Membrane</keyword>
<dbReference type="InterPro" id="IPR001789">
    <property type="entry name" value="Sig_transdc_resp-reg_receiver"/>
</dbReference>
<evidence type="ECO:0000256" key="8">
    <source>
        <dbReference type="ARBA" id="ARBA00023163"/>
    </source>
</evidence>
<dbReference type="Gene3D" id="2.130.10.10">
    <property type="entry name" value="YVTN repeat-like/Quinoprotein amine dehydrogenase"/>
    <property type="match status" value="2"/>
</dbReference>
<dbReference type="CDD" id="cd17574">
    <property type="entry name" value="REC_OmpR"/>
    <property type="match status" value="1"/>
</dbReference>
<evidence type="ECO:0000256" key="11">
    <source>
        <dbReference type="SAM" id="SignalP"/>
    </source>
</evidence>
<dbReference type="InterPro" id="IPR003661">
    <property type="entry name" value="HisK_dim/P_dom"/>
</dbReference>
<keyword evidence="10" id="KW-0812">Transmembrane</keyword>
<dbReference type="Pfam" id="PF00512">
    <property type="entry name" value="HisKA"/>
    <property type="match status" value="1"/>
</dbReference>
<keyword evidence="8" id="KW-0804">Transcription</keyword>
<dbReference type="SMART" id="SM00388">
    <property type="entry name" value="HisKA"/>
    <property type="match status" value="1"/>
</dbReference>
<dbReference type="PANTHER" id="PTHR43547">
    <property type="entry name" value="TWO-COMPONENT HISTIDINE KINASE"/>
    <property type="match status" value="1"/>
</dbReference>
<dbReference type="InterPro" id="IPR015943">
    <property type="entry name" value="WD40/YVTN_repeat-like_dom_sf"/>
</dbReference>
<feature type="chain" id="PRO_5020916431" description="histidine kinase" evidence="11">
    <location>
        <begin position="24"/>
        <end position="1329"/>
    </location>
</feature>
<dbReference type="EMBL" id="SLWB01000001">
    <property type="protein sequence ID" value="TCN73024.1"/>
    <property type="molecule type" value="Genomic_DNA"/>
</dbReference>
<feature type="domain" description="Histidine kinase" evidence="13">
    <location>
        <begin position="810"/>
        <end position="1028"/>
    </location>
</feature>
<keyword evidence="5" id="KW-0418">Kinase</keyword>
<dbReference type="InterPro" id="IPR013783">
    <property type="entry name" value="Ig-like_fold"/>
</dbReference>
<keyword evidence="3 9" id="KW-0597">Phosphoprotein</keyword>
<dbReference type="Pfam" id="PF12833">
    <property type="entry name" value="HTH_18"/>
    <property type="match status" value="1"/>
</dbReference>
<dbReference type="SUPFAM" id="SSF50998">
    <property type="entry name" value="Quinoprotein alcohol dehydrogenase-like"/>
    <property type="match status" value="1"/>
</dbReference>
<evidence type="ECO:0000256" key="9">
    <source>
        <dbReference type="PROSITE-ProRule" id="PRU00169"/>
    </source>
</evidence>
<dbReference type="InterPro" id="IPR011110">
    <property type="entry name" value="Reg_prop"/>
</dbReference>
<dbReference type="Gene3D" id="3.40.50.2300">
    <property type="match status" value="1"/>
</dbReference>
<dbReference type="Pfam" id="PF07494">
    <property type="entry name" value="Reg_prop"/>
    <property type="match status" value="3"/>
</dbReference>
<dbReference type="InterPro" id="IPR009057">
    <property type="entry name" value="Homeodomain-like_sf"/>
</dbReference>
<dbReference type="OrthoDB" id="1000129at2"/>
<dbReference type="GO" id="GO:0000155">
    <property type="term" value="F:phosphorelay sensor kinase activity"/>
    <property type="evidence" value="ECO:0007669"/>
    <property type="project" value="InterPro"/>
</dbReference>
<dbReference type="Gene3D" id="3.30.565.10">
    <property type="entry name" value="Histidine kinase-like ATPase, C-terminal domain"/>
    <property type="match status" value="1"/>
</dbReference>
<dbReference type="InterPro" id="IPR011006">
    <property type="entry name" value="CheY-like_superfamily"/>
</dbReference>
<evidence type="ECO:0000313" key="15">
    <source>
        <dbReference type="EMBL" id="TCN73024.1"/>
    </source>
</evidence>
<dbReference type="SMART" id="SM00342">
    <property type="entry name" value="HTH_ARAC"/>
    <property type="match status" value="1"/>
</dbReference>
<dbReference type="PROSITE" id="PS50109">
    <property type="entry name" value="HIS_KIN"/>
    <property type="match status" value="1"/>
</dbReference>
<dbReference type="FunFam" id="3.30.565.10:FF:000006">
    <property type="entry name" value="Sensor histidine kinase WalK"/>
    <property type="match status" value="1"/>
</dbReference>
<evidence type="ECO:0000256" key="6">
    <source>
        <dbReference type="ARBA" id="ARBA00023015"/>
    </source>
</evidence>
<keyword evidence="10" id="KW-1133">Transmembrane helix</keyword>
<dbReference type="InterPro" id="IPR036097">
    <property type="entry name" value="HisK_dim/P_sf"/>
</dbReference>
<sequence length="1329" mass="148787">MLRIFYRCCLFFILFGSSLNCRAEGFDLVKNINATNGLSSNVVYTSLLDHQGFIWFGTEEGLTRFDGHSFKVYPSDNMQEASIPYDIVKRLFEDSKGRIWVGTERGLAYLSNPDRRVVRLLGDVSTLRISAIEELRNGAIWVTTPKGVYEITDDQDAARLVSLRRYGLKNGVALSNIVQDKDGYLWALDVDGGVFSNRKGDAAFSFRANKKYTSLGKLDEGRYIYLVGRNNVDFFDVKRGRASSLKLQSRIMGAYLLSKDQLLIVMTSGEVALYSISKGASTLVPLRLSNMFITGAASPIPGVLSFSTLESGVLMYAENKPLFDVVNPLGEQNGEYQIFKSMVKMRDGRIAACAWNHGVVILSGDLKVVRTYPISSVFDGYNAQSITEFIPGNLMVGTVGGGVRFIGNVNISDKVRGLLGVLQNDNVWTLVASQYKRGIWIGTQQVGLLRFDPLKEQVDRRFGATFRNMDVRAIMEVDSTKLLVGSLNRGIYLVNPTTSYVYKIGSDSRLGSVGVYCFYRDARQSNIVWVGTYGSGLLKLNVATLRVERAYTVKDGLPSNVVKSIQADTRGLLWLGTAKGLSKFSPATGESFSFGTDGKMPQHIFSFGSSIRTSDGSIVFGTANGLIRFRPQQLREVLQSALPIVYAVKADGKEIAAYRQGSDAAPLKIPYVDNTVSIEFGGIAYNVQQKSNFFYKLEGVDTEWKRSDNLQNDVTYSNLRSGTYTFRVRNAIYGKEDGANETVVRFRIGYPFWGSPGMISFYVLVVMTVLFFYKRYVDYRKASEAERVKSKYELYVAQQMYRMRLKFFANISHEFRTPLTLILGPIQSLMDEKSMTSERKLAMYHRISRNAKRMLNLVSQIADYRKLEEDQTSIAVELLDVASLARQTVDLFLDQVEQKQQQLVLETEAPLLEGWVDRDKFEKILVNLLSNAVKYSEEHDSIRVLLRKEQIADEDWLVLEVADSGIGIAQENVGKVFDDFFRESSDEGGTGIGLAYTKRLVELHKGAISIVSELGEGTTVSVRLPVSAKAYSEQERYGAGSYVRKEHTSMLPFEKEAPEVSTSAEPKKWKILVVDDDAEICKYVAEIFEDHCEVMTASDGQVGLRKATSFLPSLIISDILMPKMNGLDLLKKLKDNERTAHIPVMLLSARADSSSIKQGLALGADAYLSKPFDEDQLKFNVLNLLTTQDRLLSSVSPAGTNVNVELLSAVDRRFFKKVVGAVERNIDNYEYDIDDLCVDIGVSRTQLYRKMKVVTGVSANEFIRSYRLKKAARLLGNPNMNVGDVLFAVGFNNRSYFNRCFKEYFGMTPMEYVERFCKGAVSDSQQSVD</sequence>
<dbReference type="InterPro" id="IPR003594">
    <property type="entry name" value="HATPase_dom"/>
</dbReference>
<dbReference type="SUPFAM" id="SSF52172">
    <property type="entry name" value="CheY-like"/>
    <property type="match status" value="1"/>
</dbReference>
<evidence type="ECO:0000259" key="13">
    <source>
        <dbReference type="PROSITE" id="PS50109"/>
    </source>
</evidence>
<dbReference type="PROSITE" id="PS01124">
    <property type="entry name" value="HTH_ARAC_FAMILY_2"/>
    <property type="match status" value="1"/>
</dbReference>
<dbReference type="SUPFAM" id="SSF46689">
    <property type="entry name" value="Homeodomain-like"/>
    <property type="match status" value="1"/>
</dbReference>
<evidence type="ECO:0000256" key="7">
    <source>
        <dbReference type="ARBA" id="ARBA00023125"/>
    </source>
</evidence>
<dbReference type="InterPro" id="IPR004358">
    <property type="entry name" value="Sig_transdc_His_kin-like_C"/>
</dbReference>
<dbReference type="SUPFAM" id="SSF55874">
    <property type="entry name" value="ATPase domain of HSP90 chaperone/DNA topoisomerase II/histidine kinase"/>
    <property type="match status" value="1"/>
</dbReference>
<reference evidence="15 16" key="1">
    <citation type="submission" date="2019-03" db="EMBL/GenBank/DDBJ databases">
        <title>Genomic Encyclopedia of Archaeal and Bacterial Type Strains, Phase II (KMG-II): from individual species to whole genera.</title>
        <authorList>
            <person name="Goeker M."/>
        </authorList>
    </citation>
    <scope>NUCLEOTIDE SEQUENCE [LARGE SCALE GENOMIC DNA]</scope>
    <source>
        <strain evidence="15 16">RL-C</strain>
    </source>
</reference>
<evidence type="ECO:0000256" key="2">
    <source>
        <dbReference type="ARBA" id="ARBA00012438"/>
    </source>
</evidence>
<accession>A0A4R2EV60</accession>
<gene>
    <name evidence="15" type="ORF">CLV25_101242</name>
</gene>
<comment type="caution">
    <text evidence="15">The sequence shown here is derived from an EMBL/GenBank/DDBJ whole genome shotgun (WGS) entry which is preliminary data.</text>
</comment>
<evidence type="ECO:0000256" key="4">
    <source>
        <dbReference type="ARBA" id="ARBA00022679"/>
    </source>
</evidence>
<keyword evidence="4" id="KW-0808">Transferase</keyword>
<keyword evidence="11" id="KW-0732">Signal</keyword>
<dbReference type="GO" id="GO:0003700">
    <property type="term" value="F:DNA-binding transcription factor activity"/>
    <property type="evidence" value="ECO:0007669"/>
    <property type="project" value="InterPro"/>
</dbReference>
<dbReference type="InterPro" id="IPR018060">
    <property type="entry name" value="HTH_AraC"/>
</dbReference>
<dbReference type="InterPro" id="IPR036890">
    <property type="entry name" value="HATPase_C_sf"/>
</dbReference>
<keyword evidence="16" id="KW-1185">Reference proteome</keyword>